<reference evidence="3 4" key="1">
    <citation type="submission" date="2014-09" db="EMBL/GenBank/DDBJ databases">
        <authorList>
            <person name="Urmite Genomes Urmite Genomes"/>
        </authorList>
    </citation>
    <scope>NUCLEOTIDE SEQUENCE [LARGE SCALE GENOMIC DNA]</scope>
    <source>
        <strain evidence="3 4">ES2</strain>
    </source>
</reference>
<protein>
    <submittedName>
        <fullName evidence="3">Two-component system YycFG regulatory protein</fullName>
    </submittedName>
</protein>
<keyword evidence="4" id="KW-1185">Reference proteome</keyword>
<evidence type="ECO:0000313" key="3">
    <source>
        <dbReference type="EMBL" id="CEG21208.1"/>
    </source>
</evidence>
<dbReference type="Pfam" id="PF09648">
    <property type="entry name" value="YycI"/>
    <property type="match status" value="1"/>
</dbReference>
<dbReference type="AlphaFoldDB" id="A0A098EG10"/>
<dbReference type="RefSeq" id="WP_052649582.1">
    <property type="nucleotide sequence ID" value="NZ_CCXS01000001.1"/>
</dbReference>
<sequence>MDWSKTKSIFIIVFAILNIFLYSLYLERYNAGQRLEELTIPSIDEKLELENITYDELPENVENQAYLTGKKKLFVANDVPGVDLQMNTTNENALIVTFDEPLPLSGDPSEEVLTEFVEETIYAGNDYVFWKMDEEEQEAVFFQELNGKPLFYSDNGLLTLHFNKDAKVTHYEQTLFENVEEAELQKKVIPPLQAIHTLYQRQVLKPDTHIDSAALGYTEYVTVSENTVMFLPTWRIRATLSDGSKDEYFVNAIKDGVVEVKKDEIELEE</sequence>
<accession>A0A098EG10</accession>
<dbReference type="InterPro" id="IPR018604">
    <property type="entry name" value="YycI-like"/>
</dbReference>
<gene>
    <name evidence="3" type="primary">yycI</name>
    <name evidence="3" type="ORF">BN1080_00112</name>
</gene>
<feature type="domain" description="Regulatory protein YycH-like" evidence="2">
    <location>
        <begin position="39"/>
        <end position="253"/>
    </location>
</feature>
<dbReference type="Gene3D" id="3.30.310.160">
    <property type="entry name" value="YycH protein, domain 2"/>
    <property type="match status" value="1"/>
</dbReference>
<dbReference type="Proteomes" id="UP000043699">
    <property type="component" value="Unassembled WGS sequence"/>
</dbReference>
<keyword evidence="1" id="KW-1133">Transmembrane helix</keyword>
<feature type="transmembrane region" description="Helical" evidence="1">
    <location>
        <begin position="6"/>
        <end position="25"/>
    </location>
</feature>
<keyword evidence="1" id="KW-0472">Membrane</keyword>
<keyword evidence="1" id="KW-0812">Transmembrane</keyword>
<proteinExistence type="predicted"/>
<dbReference type="InterPro" id="IPR042274">
    <property type="entry name" value="YycH/YycI_2"/>
</dbReference>
<evidence type="ECO:0000256" key="1">
    <source>
        <dbReference type="SAM" id="Phobius"/>
    </source>
</evidence>
<dbReference type="EMBL" id="CCXS01000001">
    <property type="protein sequence ID" value="CEG21208.1"/>
    <property type="molecule type" value="Genomic_DNA"/>
</dbReference>
<dbReference type="GO" id="GO:0016020">
    <property type="term" value="C:membrane"/>
    <property type="evidence" value="ECO:0007669"/>
    <property type="project" value="InterPro"/>
</dbReference>
<evidence type="ECO:0000259" key="2">
    <source>
        <dbReference type="Pfam" id="PF09648"/>
    </source>
</evidence>
<organism evidence="3 4">
    <name type="scientific">Planococcus massiliensis</name>
    <dbReference type="NCBI Taxonomy" id="1499687"/>
    <lineage>
        <taxon>Bacteria</taxon>
        <taxon>Bacillati</taxon>
        <taxon>Bacillota</taxon>
        <taxon>Bacilli</taxon>
        <taxon>Bacillales</taxon>
        <taxon>Caryophanaceae</taxon>
        <taxon>Planococcus</taxon>
    </lineage>
</organism>
<evidence type="ECO:0000313" key="4">
    <source>
        <dbReference type="Proteomes" id="UP000043699"/>
    </source>
</evidence>
<name>A0A098EG10_9BACL</name>
<dbReference type="STRING" id="1499687.BN1080_00112"/>